<dbReference type="PROSITE" id="PS50048">
    <property type="entry name" value="ZN2_CY6_FUNGAL_2"/>
    <property type="match status" value="1"/>
</dbReference>
<dbReference type="SUPFAM" id="SSF57701">
    <property type="entry name" value="Zn2/Cys6 DNA-binding domain"/>
    <property type="match status" value="1"/>
</dbReference>
<evidence type="ECO:0000256" key="1">
    <source>
        <dbReference type="ARBA" id="ARBA00004123"/>
    </source>
</evidence>
<dbReference type="GO" id="GO:0008270">
    <property type="term" value="F:zinc ion binding"/>
    <property type="evidence" value="ECO:0007669"/>
    <property type="project" value="InterPro"/>
</dbReference>
<feature type="region of interest" description="Disordered" evidence="3">
    <location>
        <begin position="1"/>
        <end position="32"/>
    </location>
</feature>
<evidence type="ECO:0000259" key="4">
    <source>
        <dbReference type="PROSITE" id="PS50048"/>
    </source>
</evidence>
<proteinExistence type="predicted"/>
<dbReference type="Pfam" id="PF11951">
    <property type="entry name" value="Fungal_trans_2"/>
    <property type="match status" value="1"/>
</dbReference>
<dbReference type="Pfam" id="PF00172">
    <property type="entry name" value="Zn_clus"/>
    <property type="match status" value="1"/>
</dbReference>
<dbReference type="InterPro" id="IPR036864">
    <property type="entry name" value="Zn2-C6_fun-type_DNA-bd_sf"/>
</dbReference>
<gene>
    <name evidence="5" type="ORF">B0T10DRAFT_499745</name>
</gene>
<evidence type="ECO:0000256" key="2">
    <source>
        <dbReference type="ARBA" id="ARBA00023242"/>
    </source>
</evidence>
<keyword evidence="6" id="KW-1185">Reference proteome</keyword>
<evidence type="ECO:0000256" key="3">
    <source>
        <dbReference type="SAM" id="MobiDB-lite"/>
    </source>
</evidence>
<comment type="caution">
    <text evidence="5">The sequence shown here is derived from an EMBL/GenBank/DDBJ whole genome shotgun (WGS) entry which is preliminary data.</text>
</comment>
<dbReference type="SMART" id="SM00066">
    <property type="entry name" value="GAL4"/>
    <property type="match status" value="1"/>
</dbReference>
<protein>
    <submittedName>
        <fullName evidence="5">Fungal-specific transcription factor domain-containing protein</fullName>
    </submittedName>
</protein>
<dbReference type="GO" id="GO:0005634">
    <property type="term" value="C:nucleus"/>
    <property type="evidence" value="ECO:0007669"/>
    <property type="project" value="UniProtKB-SubCell"/>
</dbReference>
<dbReference type="PANTHER" id="PTHR37534">
    <property type="entry name" value="TRANSCRIPTIONAL ACTIVATOR PROTEIN UGA3"/>
    <property type="match status" value="1"/>
</dbReference>
<dbReference type="OrthoDB" id="416217at2759"/>
<dbReference type="EMBL" id="JAGPYM010000046">
    <property type="protein sequence ID" value="KAH6873423.1"/>
    <property type="molecule type" value="Genomic_DNA"/>
</dbReference>
<evidence type="ECO:0000313" key="6">
    <source>
        <dbReference type="Proteomes" id="UP000777438"/>
    </source>
</evidence>
<name>A0A9P8VS32_9HYPO</name>
<accession>A0A9P8VS32</accession>
<comment type="subcellular location">
    <subcellularLocation>
        <location evidence="1">Nucleus</location>
    </subcellularLocation>
</comment>
<dbReference type="GO" id="GO:0045944">
    <property type="term" value="P:positive regulation of transcription by RNA polymerase II"/>
    <property type="evidence" value="ECO:0007669"/>
    <property type="project" value="TreeGrafter"/>
</dbReference>
<dbReference type="InterPro" id="IPR001138">
    <property type="entry name" value="Zn2Cys6_DnaBD"/>
</dbReference>
<dbReference type="Proteomes" id="UP000777438">
    <property type="component" value="Unassembled WGS sequence"/>
</dbReference>
<feature type="region of interest" description="Disordered" evidence="3">
    <location>
        <begin position="85"/>
        <end position="104"/>
    </location>
</feature>
<dbReference type="AlphaFoldDB" id="A0A9P8VS32"/>
<reference evidence="5 6" key="1">
    <citation type="journal article" date="2021" name="Nat. Commun.">
        <title>Genetic determinants of endophytism in the Arabidopsis root mycobiome.</title>
        <authorList>
            <person name="Mesny F."/>
            <person name="Miyauchi S."/>
            <person name="Thiergart T."/>
            <person name="Pickel B."/>
            <person name="Atanasova L."/>
            <person name="Karlsson M."/>
            <person name="Huettel B."/>
            <person name="Barry K.W."/>
            <person name="Haridas S."/>
            <person name="Chen C."/>
            <person name="Bauer D."/>
            <person name="Andreopoulos W."/>
            <person name="Pangilinan J."/>
            <person name="LaButti K."/>
            <person name="Riley R."/>
            <person name="Lipzen A."/>
            <person name="Clum A."/>
            <person name="Drula E."/>
            <person name="Henrissat B."/>
            <person name="Kohler A."/>
            <person name="Grigoriev I.V."/>
            <person name="Martin F.M."/>
            <person name="Hacquard S."/>
        </authorList>
    </citation>
    <scope>NUCLEOTIDE SEQUENCE [LARGE SCALE GENOMIC DNA]</scope>
    <source>
        <strain evidence="5 6">MPI-CAGE-CH-0241</strain>
    </source>
</reference>
<evidence type="ECO:0000313" key="5">
    <source>
        <dbReference type="EMBL" id="KAH6873423.1"/>
    </source>
</evidence>
<keyword evidence="2" id="KW-0539">Nucleus</keyword>
<sequence length="500" mass="56527">MKSSQKLRFRLWPGCDQLPPPSSNDSETLKGRHASRSRAGCTECKRRRVKCDETFPVCLRCQKRGSFCRSAPRLTKWQIEAPWINHPNGPPSLPQKQTAPAPDPDDKALLQYWLERASQIMVIDPDENPLSFPILEYVNQSPSLKHALRSVGAGHRNYFDPERLAQCLEERSSALKFIIEEISCPGDNLFPLFLSVLLVGLSTAWTNGPTADFGEQHFHGARGLVDILLSESTKREKRPPYFNFVVGAYLYWDMATAFLVPVHKQVPINTDDMYSAILDVGQEYHPIGGYSTEIFYLLGTLGRYCRSVVETGIRDGSVESALEEEMEKWEPNRESPELGIVSDAFRSHGLINLAAICYRRPRKENPLDSDLADILNLEPGESLEPWQTTEEPLVDVELEDSIRTQALAAVQSQISIPSSHACTNLQAIPLFTASSELVQENAIERQQVLQRFKELYSLNHLRANLTALQILPEIWQRRDAGENISWLEVMLEKGWNVMLG</sequence>
<dbReference type="GO" id="GO:0000981">
    <property type="term" value="F:DNA-binding transcription factor activity, RNA polymerase II-specific"/>
    <property type="evidence" value="ECO:0007669"/>
    <property type="project" value="InterPro"/>
</dbReference>
<dbReference type="InterPro" id="IPR021858">
    <property type="entry name" value="Fun_TF"/>
</dbReference>
<dbReference type="Gene3D" id="4.10.240.10">
    <property type="entry name" value="Zn(2)-C6 fungal-type DNA-binding domain"/>
    <property type="match status" value="1"/>
</dbReference>
<dbReference type="PROSITE" id="PS00463">
    <property type="entry name" value="ZN2_CY6_FUNGAL_1"/>
    <property type="match status" value="1"/>
</dbReference>
<feature type="domain" description="Zn(2)-C6 fungal-type" evidence="4">
    <location>
        <begin position="40"/>
        <end position="70"/>
    </location>
</feature>
<organism evidence="5 6">
    <name type="scientific">Thelonectria olida</name>
    <dbReference type="NCBI Taxonomy" id="1576542"/>
    <lineage>
        <taxon>Eukaryota</taxon>
        <taxon>Fungi</taxon>
        <taxon>Dikarya</taxon>
        <taxon>Ascomycota</taxon>
        <taxon>Pezizomycotina</taxon>
        <taxon>Sordariomycetes</taxon>
        <taxon>Hypocreomycetidae</taxon>
        <taxon>Hypocreales</taxon>
        <taxon>Nectriaceae</taxon>
        <taxon>Thelonectria</taxon>
    </lineage>
</organism>
<dbReference type="PANTHER" id="PTHR37534:SF11">
    <property type="entry name" value="ZN(II)2CYS6 TRANSCRIPTION FACTOR (EUROFUNG)"/>
    <property type="match status" value="1"/>
</dbReference>
<dbReference type="GO" id="GO:0000976">
    <property type="term" value="F:transcription cis-regulatory region binding"/>
    <property type="evidence" value="ECO:0007669"/>
    <property type="project" value="TreeGrafter"/>
</dbReference>
<dbReference type="CDD" id="cd00067">
    <property type="entry name" value="GAL4"/>
    <property type="match status" value="1"/>
</dbReference>